<dbReference type="Proteomes" id="UP000770661">
    <property type="component" value="Unassembled WGS sequence"/>
</dbReference>
<keyword evidence="3" id="KW-1185">Reference proteome</keyword>
<protein>
    <submittedName>
        <fullName evidence="2">Uncharacterized protein</fullName>
    </submittedName>
</protein>
<feature type="region of interest" description="Disordered" evidence="1">
    <location>
        <begin position="1"/>
        <end position="24"/>
    </location>
</feature>
<gene>
    <name evidence="2" type="ORF">GWK47_031272</name>
</gene>
<evidence type="ECO:0000256" key="1">
    <source>
        <dbReference type="SAM" id="MobiDB-lite"/>
    </source>
</evidence>
<evidence type="ECO:0000313" key="3">
    <source>
        <dbReference type="Proteomes" id="UP000770661"/>
    </source>
</evidence>
<name>A0A8J4YR84_CHIOP</name>
<accession>A0A8J4YR84</accession>
<feature type="region of interest" description="Disordered" evidence="1">
    <location>
        <begin position="132"/>
        <end position="153"/>
    </location>
</feature>
<organism evidence="2 3">
    <name type="scientific">Chionoecetes opilio</name>
    <name type="common">Atlantic snow crab</name>
    <name type="synonym">Cancer opilio</name>
    <dbReference type="NCBI Taxonomy" id="41210"/>
    <lineage>
        <taxon>Eukaryota</taxon>
        <taxon>Metazoa</taxon>
        <taxon>Ecdysozoa</taxon>
        <taxon>Arthropoda</taxon>
        <taxon>Crustacea</taxon>
        <taxon>Multicrustacea</taxon>
        <taxon>Malacostraca</taxon>
        <taxon>Eumalacostraca</taxon>
        <taxon>Eucarida</taxon>
        <taxon>Decapoda</taxon>
        <taxon>Pleocyemata</taxon>
        <taxon>Brachyura</taxon>
        <taxon>Eubrachyura</taxon>
        <taxon>Majoidea</taxon>
        <taxon>Majidae</taxon>
        <taxon>Chionoecetes</taxon>
    </lineage>
</organism>
<dbReference type="AlphaFoldDB" id="A0A8J4YR84"/>
<sequence>MAPSLFADFVHKGRATRSPETSKRYDGRLWPHVRHPWFGDPEKRSRMNRKSLRGARWGTRPHSKFCGVREATKGKCPPWPALVSGQFYLTWERKPFQSEKFPSHPLLGEDLGPGTCSFSRGPLQERVREPRGVLRSPPGVGRSPETLHRGGLAPCALRAPRVEGMGLPFPGEPPRRWSIKLQRP</sequence>
<dbReference type="EMBL" id="JACEEZ010001607">
    <property type="protein sequence ID" value="KAG0729009.1"/>
    <property type="molecule type" value="Genomic_DNA"/>
</dbReference>
<evidence type="ECO:0000313" key="2">
    <source>
        <dbReference type="EMBL" id="KAG0729009.1"/>
    </source>
</evidence>
<comment type="caution">
    <text evidence="2">The sequence shown here is derived from an EMBL/GenBank/DDBJ whole genome shotgun (WGS) entry which is preliminary data.</text>
</comment>
<proteinExistence type="predicted"/>
<reference evidence="2" key="1">
    <citation type="submission" date="2020-07" db="EMBL/GenBank/DDBJ databases">
        <title>The High-quality genome of the commercially important snow crab, Chionoecetes opilio.</title>
        <authorList>
            <person name="Jeong J.-H."/>
            <person name="Ryu S."/>
        </authorList>
    </citation>
    <scope>NUCLEOTIDE SEQUENCE</scope>
    <source>
        <strain evidence="2">MADBK_172401_WGS</strain>
        <tissue evidence="2">Digestive gland</tissue>
    </source>
</reference>
<feature type="region of interest" description="Disordered" evidence="1">
    <location>
        <begin position="165"/>
        <end position="184"/>
    </location>
</feature>